<dbReference type="OrthoDB" id="1094829at2"/>
<dbReference type="EMBL" id="FUZF01000001">
    <property type="protein sequence ID" value="SKB39977.1"/>
    <property type="molecule type" value="Genomic_DNA"/>
</dbReference>
<evidence type="ECO:0000313" key="1">
    <source>
        <dbReference type="EMBL" id="SKB39977.1"/>
    </source>
</evidence>
<dbReference type="Proteomes" id="UP000190150">
    <property type="component" value="Unassembled WGS sequence"/>
</dbReference>
<gene>
    <name evidence="1" type="ORF">SAMN05660841_00292</name>
</gene>
<dbReference type="AlphaFoldDB" id="A0A1T5AYV7"/>
<proteinExistence type="predicted"/>
<dbReference type="InterPro" id="IPR032299">
    <property type="entry name" value="DUF4843"/>
</dbReference>
<keyword evidence="2" id="KW-1185">Reference proteome</keyword>
<dbReference type="PROSITE" id="PS51257">
    <property type="entry name" value="PROKAR_LIPOPROTEIN"/>
    <property type="match status" value="1"/>
</dbReference>
<evidence type="ECO:0000313" key="2">
    <source>
        <dbReference type="Proteomes" id="UP000190150"/>
    </source>
</evidence>
<protein>
    <recommendedName>
        <fullName evidence="3">DUF4843 domain-containing protein</fullName>
    </recommendedName>
</protein>
<sequence>MLKILKGIIMKKNNILFTLSLFILALLGACKKEELKIYIDESPSLYGLSGYSYSFIEDMEAQSKTIFLTARLSGEPKDYDREFKVEAIFDSTTTAKPEWFEIQEGTLPKNSTEAQIPIVLKRNTTVDTSLVDLNVHIVPSEDLGTMLNTRSKITWTAKIIQPVNWRWMRFYLGADFSTGWYKFLIEVTGRTSFPFDPTQADKETWWMSTGEVQALGLKAKEALIKYNMEHPGEPFTHNDGPKKGLPVVFY</sequence>
<accession>A0A1T5AYV7</accession>
<name>A0A1T5AYV7_9SPHI</name>
<evidence type="ECO:0008006" key="3">
    <source>
        <dbReference type="Google" id="ProtNLM"/>
    </source>
</evidence>
<organism evidence="1 2">
    <name type="scientific">Sphingobacterium nematocida</name>
    <dbReference type="NCBI Taxonomy" id="1513896"/>
    <lineage>
        <taxon>Bacteria</taxon>
        <taxon>Pseudomonadati</taxon>
        <taxon>Bacteroidota</taxon>
        <taxon>Sphingobacteriia</taxon>
        <taxon>Sphingobacteriales</taxon>
        <taxon>Sphingobacteriaceae</taxon>
        <taxon>Sphingobacterium</taxon>
    </lineage>
</organism>
<reference evidence="2" key="1">
    <citation type="submission" date="2017-02" db="EMBL/GenBank/DDBJ databases">
        <authorList>
            <person name="Varghese N."/>
            <person name="Submissions S."/>
        </authorList>
    </citation>
    <scope>NUCLEOTIDE SEQUENCE [LARGE SCALE GENOMIC DNA]</scope>
    <source>
        <strain evidence="2">DSM 24091</strain>
    </source>
</reference>
<dbReference type="STRING" id="1513896.SAMN05660841_00292"/>
<dbReference type="Pfam" id="PF16132">
    <property type="entry name" value="DUF4843"/>
    <property type="match status" value="1"/>
</dbReference>